<proteinExistence type="predicted"/>
<dbReference type="Proteomes" id="UP001258315">
    <property type="component" value="Unassembled WGS sequence"/>
</dbReference>
<organism evidence="1 2">
    <name type="scientific">Mucilaginibacter terrae</name>
    <dbReference type="NCBI Taxonomy" id="1955052"/>
    <lineage>
        <taxon>Bacteria</taxon>
        <taxon>Pseudomonadati</taxon>
        <taxon>Bacteroidota</taxon>
        <taxon>Sphingobacteriia</taxon>
        <taxon>Sphingobacteriales</taxon>
        <taxon>Sphingobacteriaceae</taxon>
        <taxon>Mucilaginibacter</taxon>
    </lineage>
</organism>
<evidence type="ECO:0000313" key="2">
    <source>
        <dbReference type="Proteomes" id="UP001258315"/>
    </source>
</evidence>
<dbReference type="Gene3D" id="3.90.25.10">
    <property type="entry name" value="UDP-galactose 4-epimerase, domain 1"/>
    <property type="match status" value="1"/>
</dbReference>
<name>A0ABU3GTG4_9SPHI</name>
<sequence length="93" mass="10480">MITLEEITHAVALIVKGEKPQLLVDDLNTNLNSETVRDHIRSAFMDLGVEVEFSGKGLQERGVVIDVDEERMMQLGFSPDTQRFGQTVVKHKQ</sequence>
<reference evidence="2" key="1">
    <citation type="submission" date="2023-07" db="EMBL/GenBank/DDBJ databases">
        <title>Functional and genomic diversity of the sorghum phyllosphere microbiome.</title>
        <authorList>
            <person name="Shade A."/>
        </authorList>
    </citation>
    <scope>NUCLEOTIDE SEQUENCE [LARGE SCALE GENOMIC DNA]</scope>
    <source>
        <strain evidence="2">SORGH_AS_0422</strain>
    </source>
</reference>
<keyword evidence="2" id="KW-1185">Reference proteome</keyword>
<protein>
    <submittedName>
        <fullName evidence="1">GDP-D-mannose dehydratase</fullName>
    </submittedName>
</protein>
<comment type="caution">
    <text evidence="1">The sequence shown here is derived from an EMBL/GenBank/DDBJ whole genome shotgun (WGS) entry which is preliminary data.</text>
</comment>
<gene>
    <name evidence="1" type="ORF">QE417_002012</name>
</gene>
<evidence type="ECO:0000313" key="1">
    <source>
        <dbReference type="EMBL" id="MDT3402940.1"/>
    </source>
</evidence>
<dbReference type="RefSeq" id="WP_311949629.1">
    <property type="nucleotide sequence ID" value="NZ_JAVLVU010000001.1"/>
</dbReference>
<accession>A0ABU3GTG4</accession>
<dbReference type="EMBL" id="JAVLVU010000001">
    <property type="protein sequence ID" value="MDT3402940.1"/>
    <property type="molecule type" value="Genomic_DNA"/>
</dbReference>